<protein>
    <submittedName>
        <fullName evidence="1">Uncharacterized protein</fullName>
    </submittedName>
</protein>
<reference evidence="1" key="1">
    <citation type="submission" date="2022-08" db="EMBL/GenBank/DDBJ databases">
        <authorList>
            <person name="Gutierrez-Valencia J."/>
        </authorList>
    </citation>
    <scope>NUCLEOTIDE SEQUENCE</scope>
</reference>
<comment type="caution">
    <text evidence="1">The sequence shown here is derived from an EMBL/GenBank/DDBJ whole genome shotgun (WGS) entry which is preliminary data.</text>
</comment>
<name>A0AAV0J6P0_9ROSI</name>
<proteinExistence type="predicted"/>
<evidence type="ECO:0000313" key="2">
    <source>
        <dbReference type="Proteomes" id="UP001154282"/>
    </source>
</evidence>
<evidence type="ECO:0000313" key="1">
    <source>
        <dbReference type="EMBL" id="CAI0404959.1"/>
    </source>
</evidence>
<keyword evidence="2" id="KW-1185">Reference proteome</keyword>
<accession>A0AAV0J6P0</accession>
<organism evidence="1 2">
    <name type="scientific">Linum tenue</name>
    <dbReference type="NCBI Taxonomy" id="586396"/>
    <lineage>
        <taxon>Eukaryota</taxon>
        <taxon>Viridiplantae</taxon>
        <taxon>Streptophyta</taxon>
        <taxon>Embryophyta</taxon>
        <taxon>Tracheophyta</taxon>
        <taxon>Spermatophyta</taxon>
        <taxon>Magnoliopsida</taxon>
        <taxon>eudicotyledons</taxon>
        <taxon>Gunneridae</taxon>
        <taxon>Pentapetalae</taxon>
        <taxon>rosids</taxon>
        <taxon>fabids</taxon>
        <taxon>Malpighiales</taxon>
        <taxon>Linaceae</taxon>
        <taxon>Linum</taxon>
    </lineage>
</organism>
<dbReference type="EMBL" id="CAMGYJ010000004">
    <property type="protein sequence ID" value="CAI0404959.1"/>
    <property type="molecule type" value="Genomic_DNA"/>
</dbReference>
<dbReference type="Proteomes" id="UP001154282">
    <property type="component" value="Unassembled WGS sequence"/>
</dbReference>
<gene>
    <name evidence="1" type="ORF">LITE_LOCUS12705</name>
</gene>
<sequence>MYTMASRQPFLQRSTYWTMS</sequence>
<dbReference type="AlphaFoldDB" id="A0AAV0J6P0"/>